<name>A0A811L0T8_9BILA</name>
<keyword evidence="1" id="KW-1133">Transmembrane helix</keyword>
<dbReference type="Proteomes" id="UP000783686">
    <property type="component" value="Unassembled WGS sequence"/>
</dbReference>
<dbReference type="EMBL" id="CAJFDH010000004">
    <property type="protein sequence ID" value="CAD5221179.1"/>
    <property type="molecule type" value="Genomic_DNA"/>
</dbReference>
<protein>
    <recommendedName>
        <fullName evidence="4">G_PROTEIN_RECEP_F1_2 domain-containing protein</fullName>
    </recommendedName>
</protein>
<dbReference type="Pfam" id="PF10326">
    <property type="entry name" value="7TM_GPCR_Str"/>
    <property type="match status" value="1"/>
</dbReference>
<reference evidence="2" key="1">
    <citation type="submission" date="2020-09" db="EMBL/GenBank/DDBJ databases">
        <authorList>
            <person name="Kikuchi T."/>
        </authorList>
    </citation>
    <scope>NUCLEOTIDE SEQUENCE</scope>
    <source>
        <strain evidence="2">SH1</strain>
    </source>
</reference>
<accession>A0A811L0T8</accession>
<comment type="caution">
    <text evidence="2">The sequence shown here is derived from an EMBL/GenBank/DDBJ whole genome shotgun (WGS) entry which is preliminary data.</text>
</comment>
<evidence type="ECO:0000313" key="3">
    <source>
        <dbReference type="Proteomes" id="UP000614601"/>
    </source>
</evidence>
<dbReference type="EMBL" id="CAJFCW020000004">
    <property type="protein sequence ID" value="CAG9114700.1"/>
    <property type="molecule type" value="Genomic_DNA"/>
</dbReference>
<feature type="transmembrane region" description="Helical" evidence="1">
    <location>
        <begin position="12"/>
        <end position="33"/>
    </location>
</feature>
<organism evidence="2 3">
    <name type="scientific">Bursaphelenchus okinawaensis</name>
    <dbReference type="NCBI Taxonomy" id="465554"/>
    <lineage>
        <taxon>Eukaryota</taxon>
        <taxon>Metazoa</taxon>
        <taxon>Ecdysozoa</taxon>
        <taxon>Nematoda</taxon>
        <taxon>Chromadorea</taxon>
        <taxon>Rhabditida</taxon>
        <taxon>Tylenchina</taxon>
        <taxon>Tylenchomorpha</taxon>
        <taxon>Aphelenchoidea</taxon>
        <taxon>Aphelenchoididae</taxon>
        <taxon>Bursaphelenchus</taxon>
    </lineage>
</organism>
<sequence length="194" mass="22598">MYCEYWLLFENVCYAITSVIGPFLSALLLYVIYCTRKNVLKNYQAIIVLYCIHDIFYEVFCIASHWTTNIKSGLLIMGVALGKDEPYYVVFFIGMYSYTMYMLMFMLVVSCHCRYKLVSDPNNGGRQWVFSYVLATCMSVGLAAGTSYLLNKEKMLLPLNERQELCFDDRISSFIQIDTVRVVINLVIDYMYKK</sequence>
<feature type="transmembrane region" description="Helical" evidence="1">
    <location>
        <begin position="45"/>
        <end position="67"/>
    </location>
</feature>
<keyword evidence="3" id="KW-1185">Reference proteome</keyword>
<feature type="transmembrane region" description="Helical" evidence="1">
    <location>
        <begin position="129"/>
        <end position="151"/>
    </location>
</feature>
<gene>
    <name evidence="2" type="ORF">BOKJ2_LOCUS9315</name>
</gene>
<keyword evidence="1" id="KW-0812">Transmembrane</keyword>
<keyword evidence="1" id="KW-0472">Membrane</keyword>
<dbReference type="AlphaFoldDB" id="A0A811L0T8"/>
<feature type="transmembrane region" description="Helical" evidence="1">
    <location>
        <begin position="87"/>
        <end position="109"/>
    </location>
</feature>
<dbReference type="Proteomes" id="UP000614601">
    <property type="component" value="Unassembled WGS sequence"/>
</dbReference>
<evidence type="ECO:0000313" key="2">
    <source>
        <dbReference type="EMBL" id="CAD5221179.1"/>
    </source>
</evidence>
<dbReference type="InterPro" id="IPR019428">
    <property type="entry name" value="7TM_GPCR_serpentine_rcpt_Str"/>
</dbReference>
<evidence type="ECO:0008006" key="4">
    <source>
        <dbReference type="Google" id="ProtNLM"/>
    </source>
</evidence>
<evidence type="ECO:0000256" key="1">
    <source>
        <dbReference type="SAM" id="Phobius"/>
    </source>
</evidence>
<proteinExistence type="predicted"/>